<dbReference type="Pfam" id="PF00215">
    <property type="entry name" value="OMPdecase"/>
    <property type="match status" value="1"/>
</dbReference>
<dbReference type="Gene3D" id="3.20.20.70">
    <property type="entry name" value="Aldolase class I"/>
    <property type="match status" value="1"/>
</dbReference>
<feature type="binding site" evidence="7">
    <location>
        <position position="19"/>
    </location>
    <ligand>
        <name>substrate</name>
    </ligand>
</feature>
<dbReference type="PANTHER" id="PTHR32119">
    <property type="entry name" value="OROTIDINE 5'-PHOSPHATE DECARBOXYLASE"/>
    <property type="match status" value="1"/>
</dbReference>
<dbReference type="InterPro" id="IPR001754">
    <property type="entry name" value="OMPdeCOase_dom"/>
</dbReference>
<keyword evidence="4 7" id="KW-0665">Pyrimidine biosynthesis</keyword>
<evidence type="ECO:0000256" key="8">
    <source>
        <dbReference type="RuleBase" id="RU000512"/>
    </source>
</evidence>
<dbReference type="InterPro" id="IPR018089">
    <property type="entry name" value="OMPdecase_AS"/>
</dbReference>
<comment type="pathway">
    <text evidence="2 7 8">Pyrimidine metabolism; UMP biosynthesis via de novo pathway; UMP from orotate: step 2/2.</text>
</comment>
<dbReference type="InterPro" id="IPR011060">
    <property type="entry name" value="RibuloseP-bd_barrel"/>
</dbReference>
<feature type="binding site" evidence="7">
    <location>
        <position position="193"/>
    </location>
    <ligand>
        <name>substrate</name>
    </ligand>
</feature>
<dbReference type="SUPFAM" id="SSF51366">
    <property type="entry name" value="Ribulose-phoshate binding barrel"/>
    <property type="match status" value="1"/>
</dbReference>
<dbReference type="InterPro" id="IPR047596">
    <property type="entry name" value="OMPdecase_bac"/>
</dbReference>
<name>A0ABT1LAH9_9HYPH</name>
<dbReference type="Proteomes" id="UP001205890">
    <property type="component" value="Unassembled WGS sequence"/>
</dbReference>
<dbReference type="HAMAP" id="MF_01200_B">
    <property type="entry name" value="OMPdecase_type1_B"/>
    <property type="match status" value="1"/>
</dbReference>
<evidence type="ECO:0000259" key="9">
    <source>
        <dbReference type="SMART" id="SM00934"/>
    </source>
</evidence>
<dbReference type="GO" id="GO:0004590">
    <property type="term" value="F:orotidine-5'-phosphate decarboxylase activity"/>
    <property type="evidence" value="ECO:0007669"/>
    <property type="project" value="UniProtKB-EC"/>
</dbReference>
<organism evidence="10 11">
    <name type="scientific">Alsobacter ponti</name>
    <dbReference type="NCBI Taxonomy" id="2962936"/>
    <lineage>
        <taxon>Bacteria</taxon>
        <taxon>Pseudomonadati</taxon>
        <taxon>Pseudomonadota</taxon>
        <taxon>Alphaproteobacteria</taxon>
        <taxon>Hyphomicrobiales</taxon>
        <taxon>Alsobacteraceae</taxon>
        <taxon>Alsobacter</taxon>
    </lineage>
</organism>
<dbReference type="InterPro" id="IPR014732">
    <property type="entry name" value="OMPdecase"/>
</dbReference>
<accession>A0ABT1LAH9</accession>
<sequence length="236" mass="24474">MSAKPASLAPRDRLIVALDLPSVSAAESLVAKLGDSVSFYKVGLELVYAGGLPFARDLIAAGKQVFLDLKFHDIPNTVQRATEQVADLGATYLTVHAFPQTMRAAAQGRAGSGLRLLAVTVMTSYDDADLAAAGYAMGVKELVRRRSLQAREAGIDGLILSAEEVAAMREAVGPGMDLVTPGIRPAGGEAGDQKRVMTPARAIAVGADRLVVGRPVSQAADPRAAAEAIVVEIASA</sequence>
<dbReference type="CDD" id="cd04725">
    <property type="entry name" value="OMP_decarboxylase_like"/>
    <property type="match status" value="1"/>
</dbReference>
<feature type="binding site" evidence="7">
    <location>
        <position position="214"/>
    </location>
    <ligand>
        <name>substrate</name>
    </ligand>
</feature>
<evidence type="ECO:0000256" key="5">
    <source>
        <dbReference type="ARBA" id="ARBA00023239"/>
    </source>
</evidence>
<comment type="caution">
    <text evidence="10">The sequence shown here is derived from an EMBL/GenBank/DDBJ whole genome shotgun (WGS) entry which is preliminary data.</text>
</comment>
<evidence type="ECO:0000313" key="10">
    <source>
        <dbReference type="EMBL" id="MCP8938068.1"/>
    </source>
</evidence>
<dbReference type="EC" id="4.1.1.23" evidence="7"/>
<feature type="domain" description="Orotidine 5'-phosphate decarboxylase" evidence="9">
    <location>
        <begin position="13"/>
        <end position="229"/>
    </location>
</feature>
<evidence type="ECO:0000256" key="2">
    <source>
        <dbReference type="ARBA" id="ARBA00004861"/>
    </source>
</evidence>
<feature type="binding site" evidence="7">
    <location>
        <position position="184"/>
    </location>
    <ligand>
        <name>substrate</name>
    </ligand>
</feature>
<reference evidence="10 11" key="1">
    <citation type="submission" date="2022-07" db="EMBL/GenBank/DDBJ databases">
        <authorList>
            <person name="Li W.-J."/>
            <person name="Deng Q.-Q."/>
        </authorList>
    </citation>
    <scope>NUCLEOTIDE SEQUENCE [LARGE SCALE GENOMIC DNA]</scope>
    <source>
        <strain evidence="10 11">SYSU M60028</strain>
    </source>
</reference>
<dbReference type="RefSeq" id="WP_254739601.1">
    <property type="nucleotide sequence ID" value="NZ_JANCLU010000004.1"/>
</dbReference>
<evidence type="ECO:0000256" key="4">
    <source>
        <dbReference type="ARBA" id="ARBA00022975"/>
    </source>
</evidence>
<evidence type="ECO:0000256" key="3">
    <source>
        <dbReference type="ARBA" id="ARBA00022793"/>
    </source>
</evidence>
<gene>
    <name evidence="7 10" type="primary">pyrF</name>
    <name evidence="10" type="ORF">NK718_06035</name>
</gene>
<comment type="subunit">
    <text evidence="7">Homodimer.</text>
</comment>
<feature type="binding site" evidence="7">
    <location>
        <begin position="68"/>
        <end position="77"/>
    </location>
    <ligand>
        <name>substrate</name>
    </ligand>
</feature>
<keyword evidence="5 7" id="KW-0456">Lyase</keyword>
<dbReference type="NCBIfam" id="TIGR01740">
    <property type="entry name" value="pyrF"/>
    <property type="match status" value="1"/>
</dbReference>
<evidence type="ECO:0000256" key="1">
    <source>
        <dbReference type="ARBA" id="ARBA00002356"/>
    </source>
</evidence>
<evidence type="ECO:0000313" key="11">
    <source>
        <dbReference type="Proteomes" id="UP001205890"/>
    </source>
</evidence>
<dbReference type="PANTHER" id="PTHR32119:SF2">
    <property type="entry name" value="OROTIDINE 5'-PHOSPHATE DECARBOXYLASE"/>
    <property type="match status" value="1"/>
</dbReference>
<dbReference type="InterPro" id="IPR013785">
    <property type="entry name" value="Aldolase_TIM"/>
</dbReference>
<keyword evidence="11" id="KW-1185">Reference proteome</keyword>
<feature type="active site" description="Proton donor" evidence="7">
    <location>
        <position position="70"/>
    </location>
</feature>
<dbReference type="PROSITE" id="PS00156">
    <property type="entry name" value="OMPDECASE"/>
    <property type="match status" value="1"/>
</dbReference>
<comment type="catalytic activity">
    <reaction evidence="6 7 8">
        <text>orotidine 5'-phosphate + H(+) = UMP + CO2</text>
        <dbReference type="Rhea" id="RHEA:11596"/>
        <dbReference type="ChEBI" id="CHEBI:15378"/>
        <dbReference type="ChEBI" id="CHEBI:16526"/>
        <dbReference type="ChEBI" id="CHEBI:57538"/>
        <dbReference type="ChEBI" id="CHEBI:57865"/>
        <dbReference type="EC" id="4.1.1.23"/>
    </reaction>
</comment>
<proteinExistence type="inferred from homology"/>
<dbReference type="SMART" id="SM00934">
    <property type="entry name" value="OMPdecase"/>
    <property type="match status" value="1"/>
</dbReference>
<comment type="similarity">
    <text evidence="7">Belongs to the OMP decarboxylase family. Type 1 subfamily.</text>
</comment>
<feature type="binding site" evidence="7">
    <location>
        <position position="41"/>
    </location>
    <ligand>
        <name>substrate</name>
    </ligand>
</feature>
<feature type="binding site" evidence="7">
    <location>
        <position position="213"/>
    </location>
    <ligand>
        <name>substrate</name>
    </ligand>
</feature>
<evidence type="ECO:0000256" key="6">
    <source>
        <dbReference type="ARBA" id="ARBA00049157"/>
    </source>
</evidence>
<keyword evidence="3 7" id="KW-0210">Decarboxylase</keyword>
<evidence type="ECO:0000256" key="7">
    <source>
        <dbReference type="HAMAP-Rule" id="MF_01200"/>
    </source>
</evidence>
<dbReference type="NCBIfam" id="NF001273">
    <property type="entry name" value="PRK00230.1"/>
    <property type="match status" value="1"/>
</dbReference>
<protein>
    <recommendedName>
        <fullName evidence="7">Orotidine 5'-phosphate decarboxylase</fullName>
        <ecNumber evidence="7">4.1.1.23</ecNumber>
    </recommendedName>
    <alternativeName>
        <fullName evidence="7">OMP decarboxylase</fullName>
        <shortName evidence="7">OMPDCase</shortName>
        <shortName evidence="7">OMPdecase</shortName>
    </alternativeName>
</protein>
<feature type="binding site" evidence="7">
    <location>
        <position position="123"/>
    </location>
    <ligand>
        <name>substrate</name>
    </ligand>
</feature>
<comment type="function">
    <text evidence="1 7">Catalyzes the decarboxylation of orotidine 5'-monophosphate (OMP) to uridine 5'-monophosphate (UMP).</text>
</comment>
<dbReference type="EMBL" id="JANCLU010000004">
    <property type="protein sequence ID" value="MCP8938068.1"/>
    <property type="molecule type" value="Genomic_DNA"/>
</dbReference>